<gene>
    <name evidence="1" type="ORF">IWW38_000438</name>
</gene>
<evidence type="ECO:0000313" key="2">
    <source>
        <dbReference type="Proteomes" id="UP001139981"/>
    </source>
</evidence>
<dbReference type="Proteomes" id="UP001139981">
    <property type="component" value="Unassembled WGS sequence"/>
</dbReference>
<reference evidence="1" key="1">
    <citation type="submission" date="2022-07" db="EMBL/GenBank/DDBJ databases">
        <title>Phylogenomic reconstructions and comparative analyses of Kickxellomycotina fungi.</title>
        <authorList>
            <person name="Reynolds N.K."/>
            <person name="Stajich J.E."/>
            <person name="Barry K."/>
            <person name="Grigoriev I.V."/>
            <person name="Crous P."/>
            <person name="Smith M.E."/>
        </authorList>
    </citation>
    <scope>NUCLEOTIDE SEQUENCE</scope>
    <source>
        <strain evidence="1">CBS 190363</strain>
    </source>
</reference>
<name>A0ACC1M8S6_9FUNG</name>
<accession>A0ACC1M8S6</accession>
<keyword evidence="2" id="KW-1185">Reference proteome</keyword>
<organism evidence="1 2">
    <name type="scientific">Coemansia aciculifera</name>
    <dbReference type="NCBI Taxonomy" id="417176"/>
    <lineage>
        <taxon>Eukaryota</taxon>
        <taxon>Fungi</taxon>
        <taxon>Fungi incertae sedis</taxon>
        <taxon>Zoopagomycota</taxon>
        <taxon>Kickxellomycotina</taxon>
        <taxon>Kickxellomycetes</taxon>
        <taxon>Kickxellales</taxon>
        <taxon>Kickxellaceae</taxon>
        <taxon>Coemansia</taxon>
    </lineage>
</organism>
<dbReference type="EMBL" id="JANBVB010000004">
    <property type="protein sequence ID" value="KAJ2900561.1"/>
    <property type="molecule type" value="Genomic_DNA"/>
</dbReference>
<evidence type="ECO:0000313" key="1">
    <source>
        <dbReference type="EMBL" id="KAJ2900561.1"/>
    </source>
</evidence>
<proteinExistence type="predicted"/>
<sequence length="126" mass="14229">MIVGVGVDILCISRIEAIVQRGSRFTARFARRILSDSENDYFGKTVAAQEEAQQVKYLATRWCLKEAIYKAAYPRQTLRWRDVTVFKAGHKPAMNVRWSSELEKAQAHISLSHDGGLLAGFVVVEM</sequence>
<comment type="caution">
    <text evidence="1">The sequence shown here is derived from an EMBL/GenBank/DDBJ whole genome shotgun (WGS) entry which is preliminary data.</text>
</comment>
<protein>
    <submittedName>
        <fullName evidence="1">Uncharacterized protein</fullName>
    </submittedName>
</protein>